<organism evidence="2 3">
    <name type="scientific">Orenia marismortui</name>
    <dbReference type="NCBI Taxonomy" id="46469"/>
    <lineage>
        <taxon>Bacteria</taxon>
        <taxon>Bacillati</taxon>
        <taxon>Bacillota</taxon>
        <taxon>Clostridia</taxon>
        <taxon>Halanaerobiales</taxon>
        <taxon>Halobacteroidaceae</taxon>
        <taxon>Orenia</taxon>
    </lineage>
</organism>
<gene>
    <name evidence="2" type="ORF">C7959_104163</name>
</gene>
<dbReference type="Proteomes" id="UP000295832">
    <property type="component" value="Unassembled WGS sequence"/>
</dbReference>
<evidence type="ECO:0008006" key="4">
    <source>
        <dbReference type="Google" id="ProtNLM"/>
    </source>
</evidence>
<comment type="caution">
    <text evidence="2">The sequence shown here is derived from an EMBL/GenBank/DDBJ whole genome shotgun (WGS) entry which is preliminary data.</text>
</comment>
<evidence type="ECO:0000313" key="2">
    <source>
        <dbReference type="EMBL" id="TDX53033.1"/>
    </source>
</evidence>
<accession>A0A4R8HA23</accession>
<dbReference type="AlphaFoldDB" id="A0A4R8HA23"/>
<sequence length="463" mass="51166">MNIKLSNEEGSLALTMVVMVFVSVLSLAILGMVMSRVKMVEAEKTNKQAYYVARSGVDAMVDWIEQRDFNAISEHFDVTGGRTTNWLPFTKGDGLYKVEVEMDEQDALFITGRGKVGDTVKTVKAKLLPTGTFQGTELDTAVFAMSKVEFRDKVQLHGGFGINKKVEEGDFKVTGKNVKIHGDCYVGPETDEGIKGDFKDYVKSNGDVKELKKERVYSLPSFPNFPTEEDGLNDENELIINSGDEVKITEDGWYDNIVISNDSTVKIELGDNESERIIRVENLTLESGRIIIDKPDDSDATVKLFVDKLIDFVNDGTSINSSGKNDDVTIFYEGNTSLTLSGTQQIVGDIYVKSAPVNLDGTFNILGHLVSGGDQVTIVGDSFDNNSKGEVRTIYAPHASVVLESTAWNNGRDKLTGSIIGKEVVIGSKFDVTLFKINIDQLPFDFKGGRRYKDITWFEGDIR</sequence>
<dbReference type="EMBL" id="SOEG01000004">
    <property type="protein sequence ID" value="TDX53033.1"/>
    <property type="molecule type" value="Genomic_DNA"/>
</dbReference>
<keyword evidence="1" id="KW-0472">Membrane</keyword>
<keyword evidence="1" id="KW-0812">Transmembrane</keyword>
<name>A0A4R8HA23_9FIRM</name>
<reference evidence="2 3" key="1">
    <citation type="submission" date="2019-03" db="EMBL/GenBank/DDBJ databases">
        <title>Subsurface microbial communities from deep shales in Ohio and West Virginia, USA.</title>
        <authorList>
            <person name="Wrighton K."/>
        </authorList>
    </citation>
    <scope>NUCLEOTIDE SEQUENCE [LARGE SCALE GENOMIC DNA]</scope>
    <source>
        <strain evidence="2 3">MSL 6dP</strain>
    </source>
</reference>
<evidence type="ECO:0000256" key="1">
    <source>
        <dbReference type="SAM" id="Phobius"/>
    </source>
</evidence>
<keyword evidence="3" id="KW-1185">Reference proteome</keyword>
<feature type="transmembrane region" description="Helical" evidence="1">
    <location>
        <begin position="12"/>
        <end position="34"/>
    </location>
</feature>
<dbReference type="RefSeq" id="WP_134115298.1">
    <property type="nucleotide sequence ID" value="NZ_SOEG01000004.1"/>
</dbReference>
<keyword evidence="1" id="KW-1133">Transmembrane helix</keyword>
<proteinExistence type="predicted"/>
<protein>
    <recommendedName>
        <fullName evidence="4">PilX-like prepilin protein</fullName>
    </recommendedName>
</protein>
<evidence type="ECO:0000313" key="3">
    <source>
        <dbReference type="Proteomes" id="UP000295832"/>
    </source>
</evidence>